<organism evidence="2 3">
    <name type="scientific">Ancylostoma ceylanicum</name>
    <dbReference type="NCBI Taxonomy" id="53326"/>
    <lineage>
        <taxon>Eukaryota</taxon>
        <taxon>Metazoa</taxon>
        <taxon>Ecdysozoa</taxon>
        <taxon>Nematoda</taxon>
        <taxon>Chromadorea</taxon>
        <taxon>Rhabditida</taxon>
        <taxon>Rhabditina</taxon>
        <taxon>Rhabditomorpha</taxon>
        <taxon>Strongyloidea</taxon>
        <taxon>Ancylostomatidae</taxon>
        <taxon>Ancylostomatinae</taxon>
        <taxon>Ancylostoma</taxon>
    </lineage>
</organism>
<evidence type="ECO:0000313" key="2">
    <source>
        <dbReference type="EMBL" id="EYC19066.1"/>
    </source>
</evidence>
<comment type="caution">
    <text evidence="2">The sequence shown here is derived from an EMBL/GenBank/DDBJ whole genome shotgun (WGS) entry which is preliminary data.</text>
</comment>
<dbReference type="AlphaFoldDB" id="A0A016UVR6"/>
<proteinExistence type="predicted"/>
<keyword evidence="3" id="KW-1185">Reference proteome</keyword>
<reference evidence="3" key="1">
    <citation type="journal article" date="2015" name="Nat. Genet.">
        <title>The genome and transcriptome of the zoonotic hookworm Ancylostoma ceylanicum identify infection-specific gene families.</title>
        <authorList>
            <person name="Schwarz E.M."/>
            <person name="Hu Y."/>
            <person name="Antoshechkin I."/>
            <person name="Miller M.M."/>
            <person name="Sternberg P.W."/>
            <person name="Aroian R.V."/>
        </authorList>
    </citation>
    <scope>NUCLEOTIDE SEQUENCE</scope>
    <source>
        <strain evidence="3">HY135</strain>
    </source>
</reference>
<feature type="region of interest" description="Disordered" evidence="1">
    <location>
        <begin position="42"/>
        <end position="67"/>
    </location>
</feature>
<dbReference type="Proteomes" id="UP000024635">
    <property type="component" value="Unassembled WGS sequence"/>
</dbReference>
<sequence length="118" mass="13149">MTMDITARELGILAVNAIASYASQLCREGAAQRRHLISLQARDERKSNLRNRKSEVQKTPEHQKSEFRSSLLQALSDLSTTTSLPPELLHFVDPPSNLSKSCDLSITLSLFPDHSCLD</sequence>
<evidence type="ECO:0000256" key="1">
    <source>
        <dbReference type="SAM" id="MobiDB-lite"/>
    </source>
</evidence>
<protein>
    <submittedName>
        <fullName evidence="2">Uncharacterized protein</fullName>
    </submittedName>
</protein>
<dbReference type="EMBL" id="JARK01001361">
    <property type="protein sequence ID" value="EYC19066.1"/>
    <property type="molecule type" value="Genomic_DNA"/>
</dbReference>
<name>A0A016UVR6_9BILA</name>
<evidence type="ECO:0000313" key="3">
    <source>
        <dbReference type="Proteomes" id="UP000024635"/>
    </source>
</evidence>
<gene>
    <name evidence="2" type="primary">Acey_s0025.g1150</name>
    <name evidence="2" type="ORF">Y032_0025g1150</name>
</gene>
<accession>A0A016UVR6</accession>